<proteinExistence type="predicted"/>
<feature type="compositionally biased region" description="Basic and acidic residues" evidence="1">
    <location>
        <begin position="1"/>
        <end position="12"/>
    </location>
</feature>
<feature type="region of interest" description="Disordered" evidence="1">
    <location>
        <begin position="297"/>
        <end position="317"/>
    </location>
</feature>
<organism evidence="2 3">
    <name type="scientific">Reticulomyxa filosa</name>
    <dbReference type="NCBI Taxonomy" id="46433"/>
    <lineage>
        <taxon>Eukaryota</taxon>
        <taxon>Sar</taxon>
        <taxon>Rhizaria</taxon>
        <taxon>Retaria</taxon>
        <taxon>Foraminifera</taxon>
        <taxon>Monothalamids</taxon>
        <taxon>Reticulomyxidae</taxon>
        <taxon>Reticulomyxa</taxon>
    </lineage>
</organism>
<feature type="compositionally biased region" description="Low complexity" evidence="1">
    <location>
        <begin position="236"/>
        <end position="248"/>
    </location>
</feature>
<evidence type="ECO:0000313" key="2">
    <source>
        <dbReference type="EMBL" id="ETO30630.1"/>
    </source>
</evidence>
<feature type="compositionally biased region" description="Acidic residues" evidence="1">
    <location>
        <begin position="188"/>
        <end position="202"/>
    </location>
</feature>
<comment type="caution">
    <text evidence="2">The sequence shown here is derived from an EMBL/GenBank/DDBJ whole genome shotgun (WGS) entry which is preliminary data.</text>
</comment>
<feature type="region of interest" description="Disordered" evidence="1">
    <location>
        <begin position="1"/>
        <end position="33"/>
    </location>
</feature>
<name>X6NWD9_RETFI</name>
<reference evidence="2 3" key="1">
    <citation type="journal article" date="2013" name="Curr. Biol.">
        <title>The Genome of the Foraminiferan Reticulomyxa filosa.</title>
        <authorList>
            <person name="Glockner G."/>
            <person name="Hulsmann N."/>
            <person name="Schleicher M."/>
            <person name="Noegel A.A."/>
            <person name="Eichinger L."/>
            <person name="Gallinger C."/>
            <person name="Pawlowski J."/>
            <person name="Sierra R."/>
            <person name="Euteneuer U."/>
            <person name="Pillet L."/>
            <person name="Moustafa A."/>
            <person name="Platzer M."/>
            <person name="Groth M."/>
            <person name="Szafranski K."/>
            <person name="Schliwa M."/>
        </authorList>
    </citation>
    <scope>NUCLEOTIDE SEQUENCE [LARGE SCALE GENOMIC DNA]</scope>
</reference>
<dbReference type="Proteomes" id="UP000023152">
    <property type="component" value="Unassembled WGS sequence"/>
</dbReference>
<keyword evidence="3" id="KW-1185">Reference proteome</keyword>
<feature type="region of interest" description="Disordered" evidence="1">
    <location>
        <begin position="172"/>
        <end position="248"/>
    </location>
</feature>
<dbReference type="AlphaFoldDB" id="X6NWD9"/>
<protein>
    <submittedName>
        <fullName evidence="2">Uncharacterized protein</fullName>
    </submittedName>
</protein>
<evidence type="ECO:0000313" key="3">
    <source>
        <dbReference type="Proteomes" id="UP000023152"/>
    </source>
</evidence>
<evidence type="ECO:0000256" key="1">
    <source>
        <dbReference type="SAM" id="MobiDB-lite"/>
    </source>
</evidence>
<accession>X6NWD9</accession>
<sequence length="362" mass="40836">MPVFPDNREEMNSGKTSTSLHKRRASEPAYDAINETERKYKSEELIDKIGNPTDKYVEKCYQELFLVIRKHIQPCRHMLINFAQCNQPLLHLYLRNLQTIQQRLVNLILELKDEALVEIAIKTNDCVVSTIYWYNGIVKNALNVSDRVTSNRDVTELEQYLIMSQSKFQRDRQKSNGKLFEKNTVNENENEDENEDEKDEYDNGFGDFGDGNEEEKAVTMPSVPNNSRSMNLSSNTSATTTTTTTTTMATKTRKIETSQSDQAQYFDFLGNFDHASPSSPLQHSEPIALTTTTTTTVPKTNASHASIKPPYNTNNTNHANNITTTTMGSDDFLDSFFQPVSSTGGNMSNLHNGADADNDIVL</sequence>
<feature type="compositionally biased region" description="Polar residues" evidence="1">
    <location>
        <begin position="222"/>
        <end position="235"/>
    </location>
</feature>
<dbReference type="EMBL" id="ASPP01005388">
    <property type="protein sequence ID" value="ETO30630.1"/>
    <property type="molecule type" value="Genomic_DNA"/>
</dbReference>
<gene>
    <name evidence="2" type="ORF">RFI_06490</name>
</gene>